<reference evidence="1" key="1">
    <citation type="submission" date="2020-04" db="EMBL/GenBank/DDBJ databases">
        <authorList>
            <person name="Alioto T."/>
            <person name="Alioto T."/>
            <person name="Gomez Garrido J."/>
        </authorList>
    </citation>
    <scope>NUCLEOTIDE SEQUENCE</scope>
    <source>
        <strain evidence="1">A484AB</strain>
    </source>
</reference>
<evidence type="ECO:0000313" key="2">
    <source>
        <dbReference type="Proteomes" id="UP001152795"/>
    </source>
</evidence>
<gene>
    <name evidence="1" type="ORF">PACLA_8A060705</name>
</gene>
<dbReference type="Proteomes" id="UP001152795">
    <property type="component" value="Unassembled WGS sequence"/>
</dbReference>
<keyword evidence="2" id="KW-1185">Reference proteome</keyword>
<comment type="caution">
    <text evidence="1">The sequence shown here is derived from an EMBL/GenBank/DDBJ whole genome shotgun (WGS) entry which is preliminary data.</text>
</comment>
<dbReference type="OrthoDB" id="5966446at2759"/>
<dbReference type="EMBL" id="CACRXK020002631">
    <property type="protein sequence ID" value="CAB3995275.1"/>
    <property type="molecule type" value="Genomic_DNA"/>
</dbReference>
<accession>A0A6S7GUF7</accession>
<sequence>MVNKEVWDLLPRKSRSVDLAFQAVQATMLQGTAALIGWQSNDKHHKWRHARYT</sequence>
<protein>
    <submittedName>
        <fullName evidence="1">Uncharacterized protein</fullName>
    </submittedName>
</protein>
<proteinExistence type="predicted"/>
<evidence type="ECO:0000313" key="1">
    <source>
        <dbReference type="EMBL" id="CAB3995275.1"/>
    </source>
</evidence>
<name>A0A6S7GUF7_PARCT</name>
<organism evidence="1 2">
    <name type="scientific">Paramuricea clavata</name>
    <name type="common">Red gorgonian</name>
    <name type="synonym">Violescent sea-whip</name>
    <dbReference type="NCBI Taxonomy" id="317549"/>
    <lineage>
        <taxon>Eukaryota</taxon>
        <taxon>Metazoa</taxon>
        <taxon>Cnidaria</taxon>
        <taxon>Anthozoa</taxon>
        <taxon>Octocorallia</taxon>
        <taxon>Malacalcyonacea</taxon>
        <taxon>Plexauridae</taxon>
        <taxon>Paramuricea</taxon>
    </lineage>
</organism>
<dbReference type="AlphaFoldDB" id="A0A6S7GUF7"/>